<dbReference type="AlphaFoldDB" id="J9Z9B0"/>
<feature type="domain" description="Tubulin/FtsZ GTPase" evidence="4">
    <location>
        <begin position="19"/>
        <end position="121"/>
    </location>
</feature>
<dbReference type="SMART" id="SM00864">
    <property type="entry name" value="Tubulin"/>
    <property type="match status" value="1"/>
</dbReference>
<dbReference type="EMBL" id="CP002919">
    <property type="protein sequence ID" value="AFS53079.1"/>
    <property type="molecule type" value="Genomic_DNA"/>
</dbReference>
<dbReference type="KEGG" id="lfi:LFML04_0846"/>
<protein>
    <submittedName>
        <fullName evidence="5">Cell division protein (FtsZ)</fullName>
    </submittedName>
</protein>
<reference evidence="5 6" key="1">
    <citation type="journal article" date="2011" name="J. Microbiol.">
        <title>Complete genome of Leptospirillum ferriphilum ML-04 provides insight into its physiology and environmental adaptation.</title>
        <authorList>
            <person name="Mi S."/>
            <person name="Song J."/>
            <person name="Lin J."/>
            <person name="Che Y."/>
            <person name="Zheng H."/>
            <person name="Lin J."/>
        </authorList>
    </citation>
    <scope>NUCLEOTIDE SEQUENCE [LARGE SCALE GENOMIC DNA]</scope>
    <source>
        <strain evidence="5 6">ML-04</strain>
    </source>
</reference>
<gene>
    <name evidence="5" type="ordered locus">LFML04_0846</name>
</gene>
<dbReference type="PATRIC" id="fig|1048260.3.peg.928"/>
<organism evidence="5 6">
    <name type="scientific">Leptospirillum ferriphilum (strain ML-04)</name>
    <dbReference type="NCBI Taxonomy" id="1048260"/>
    <lineage>
        <taxon>Bacteria</taxon>
        <taxon>Pseudomonadati</taxon>
        <taxon>Nitrospirota</taxon>
        <taxon>Nitrospiria</taxon>
        <taxon>Nitrospirales</taxon>
        <taxon>Nitrospiraceae</taxon>
        <taxon>Leptospirillum</taxon>
    </lineage>
</organism>
<evidence type="ECO:0000313" key="5">
    <source>
        <dbReference type="EMBL" id="AFS53079.1"/>
    </source>
</evidence>
<dbReference type="STRING" id="1048260.LFML04_0846"/>
<dbReference type="GO" id="GO:0005525">
    <property type="term" value="F:GTP binding"/>
    <property type="evidence" value="ECO:0007669"/>
    <property type="project" value="UniProtKB-KW"/>
</dbReference>
<dbReference type="GO" id="GO:0003924">
    <property type="term" value="F:GTPase activity"/>
    <property type="evidence" value="ECO:0007669"/>
    <property type="project" value="InterPro"/>
</dbReference>
<feature type="region of interest" description="Disordered" evidence="3">
    <location>
        <begin position="109"/>
        <end position="131"/>
    </location>
</feature>
<dbReference type="HOGENOM" id="CLU_1924961_0_0_0"/>
<evidence type="ECO:0000256" key="3">
    <source>
        <dbReference type="SAM" id="MobiDB-lite"/>
    </source>
</evidence>
<dbReference type="InterPro" id="IPR036525">
    <property type="entry name" value="Tubulin/FtsZ_GTPase_sf"/>
</dbReference>
<dbReference type="InterPro" id="IPR045061">
    <property type="entry name" value="FtsZ/CetZ"/>
</dbReference>
<keyword evidence="1" id="KW-0547">Nucleotide-binding</keyword>
<dbReference type="SUPFAM" id="SSF52490">
    <property type="entry name" value="Tubulin nucleotide-binding domain-like"/>
    <property type="match status" value="1"/>
</dbReference>
<keyword evidence="2" id="KW-0342">GTP-binding</keyword>
<evidence type="ECO:0000256" key="2">
    <source>
        <dbReference type="ARBA" id="ARBA00023134"/>
    </source>
</evidence>
<dbReference type="GO" id="GO:0005737">
    <property type="term" value="C:cytoplasm"/>
    <property type="evidence" value="ECO:0007669"/>
    <property type="project" value="TreeGrafter"/>
</dbReference>
<name>J9Z9B0_LEPFM</name>
<evidence type="ECO:0000256" key="1">
    <source>
        <dbReference type="ARBA" id="ARBA00022741"/>
    </source>
</evidence>
<dbReference type="Gene3D" id="3.40.50.1440">
    <property type="entry name" value="Tubulin/FtsZ, GTPase domain"/>
    <property type="match status" value="1"/>
</dbReference>
<dbReference type="GO" id="GO:0051301">
    <property type="term" value="P:cell division"/>
    <property type="evidence" value="ECO:0007669"/>
    <property type="project" value="UniProtKB-KW"/>
</dbReference>
<dbReference type="PROSITE" id="PS51257">
    <property type="entry name" value="PROKAR_LIPOPROTEIN"/>
    <property type="match status" value="1"/>
</dbReference>
<sequence>MDDREPLIDYNQSGLLEARILVVGVGGGGCNAVNTMVREKVAGVEFVAVNTDLQALNRISAQRIQIGGQLSRGLGAGANPEVGRRAAMEDIEKIRSVVKGADMVFVTAGMGGEPEPARHPSSPRWRWRPEP</sequence>
<dbReference type="Pfam" id="PF00091">
    <property type="entry name" value="Tubulin"/>
    <property type="match status" value="1"/>
</dbReference>
<dbReference type="PANTHER" id="PTHR30314:SF3">
    <property type="entry name" value="MITOCHONDRIAL DIVISION PROTEIN FSZA"/>
    <property type="match status" value="1"/>
</dbReference>
<dbReference type="GO" id="GO:0032153">
    <property type="term" value="C:cell division site"/>
    <property type="evidence" value="ECO:0007669"/>
    <property type="project" value="TreeGrafter"/>
</dbReference>
<dbReference type="PANTHER" id="PTHR30314">
    <property type="entry name" value="CELL DIVISION PROTEIN FTSZ-RELATED"/>
    <property type="match status" value="1"/>
</dbReference>
<keyword evidence="5" id="KW-0131">Cell cycle</keyword>
<dbReference type="Proteomes" id="UP000006177">
    <property type="component" value="Chromosome"/>
</dbReference>
<dbReference type="PROSITE" id="PS01134">
    <property type="entry name" value="FTSZ_1"/>
    <property type="match status" value="1"/>
</dbReference>
<evidence type="ECO:0000259" key="4">
    <source>
        <dbReference type="SMART" id="SM00864"/>
    </source>
</evidence>
<proteinExistence type="predicted"/>
<dbReference type="InterPro" id="IPR003008">
    <property type="entry name" value="Tubulin_FtsZ_GTPase"/>
</dbReference>
<dbReference type="InterPro" id="IPR020805">
    <property type="entry name" value="Cell_div_FtsZ_CS"/>
</dbReference>
<accession>J9Z9B0</accession>
<keyword evidence="5" id="KW-0132">Cell division</keyword>
<evidence type="ECO:0000313" key="6">
    <source>
        <dbReference type="Proteomes" id="UP000006177"/>
    </source>
</evidence>